<dbReference type="OrthoDB" id="9940202at2"/>
<reference evidence="2 3" key="1">
    <citation type="submission" date="2015-11" db="EMBL/GenBank/DDBJ databases">
        <title>Long Read and Single Molecule DNA Sequencing Simplifies Genome Assembly and TAL Effector Gene Analysis of Xanthomonas translucens.</title>
        <authorList>
            <person name="Peng Z."/>
            <person name="Hu Y."/>
            <person name="Xie J."/>
            <person name="Potnis N."/>
            <person name="Akhunova A."/>
            <person name="Jones J."/>
            <person name="Liu Z."/>
            <person name="White F."/>
            <person name="Liu S."/>
        </authorList>
    </citation>
    <scope>NUCLEOTIDE SEQUENCE [LARGE SCALE GENOMIC DNA]</scope>
    <source>
        <strain evidence="2 3">B1</strain>
    </source>
</reference>
<dbReference type="Proteomes" id="UP000055854">
    <property type="component" value="Unassembled WGS sequence"/>
</dbReference>
<name>A0A125PW62_XANCT</name>
<keyword evidence="1" id="KW-1133">Transmembrane helix</keyword>
<accession>A0A125PW62</accession>
<keyword evidence="1" id="KW-0812">Transmembrane</keyword>
<keyword evidence="1" id="KW-0472">Membrane</keyword>
<sequence length="92" mass="9734">MLHPINKEFLDGLALVIPIALVVPLGGGKLNWTMLAAILACLTIARSVQAGVTLPEQVFPVLCGALIVPCVLLAISRSKGRVARGKFRGDME</sequence>
<feature type="transmembrane region" description="Helical" evidence="1">
    <location>
        <begin position="12"/>
        <end position="45"/>
    </location>
</feature>
<dbReference type="RefSeq" id="WP_003477529.1">
    <property type="nucleotide sequence ID" value="NZ_JBHLYD010000093.1"/>
</dbReference>
<dbReference type="EMBL" id="LNTA01000061">
    <property type="protein sequence ID" value="KWV15442.1"/>
    <property type="molecule type" value="Genomic_DNA"/>
</dbReference>
<evidence type="ECO:0000256" key="1">
    <source>
        <dbReference type="SAM" id="Phobius"/>
    </source>
</evidence>
<comment type="caution">
    <text evidence="2">The sequence shown here is derived from an EMBL/GenBank/DDBJ whole genome shotgun (WGS) entry which is preliminary data.</text>
</comment>
<dbReference type="AlphaFoldDB" id="A0A125PW62"/>
<evidence type="ECO:0000313" key="3">
    <source>
        <dbReference type="Proteomes" id="UP000055854"/>
    </source>
</evidence>
<evidence type="ECO:0000313" key="2">
    <source>
        <dbReference type="EMBL" id="KWV15442.1"/>
    </source>
</evidence>
<organism evidence="2 3">
    <name type="scientific">Xanthomonas campestris pv. translucens</name>
    <dbReference type="NCBI Taxonomy" id="343"/>
    <lineage>
        <taxon>Bacteria</taxon>
        <taxon>Pseudomonadati</taxon>
        <taxon>Pseudomonadota</taxon>
        <taxon>Gammaproteobacteria</taxon>
        <taxon>Lysobacterales</taxon>
        <taxon>Lysobacteraceae</taxon>
        <taxon>Xanthomonas</taxon>
        <taxon>Xanthomonas translucens group</taxon>
    </lineage>
</organism>
<gene>
    <name evidence="2" type="ORF">ATB53_11810</name>
</gene>
<protein>
    <submittedName>
        <fullName evidence="2">Uncharacterized protein</fullName>
    </submittedName>
</protein>
<proteinExistence type="predicted"/>
<feature type="transmembrane region" description="Helical" evidence="1">
    <location>
        <begin position="57"/>
        <end position="76"/>
    </location>
</feature>